<reference evidence="2" key="1">
    <citation type="submission" date="2016-10" db="EMBL/GenBank/DDBJ databases">
        <authorList>
            <person name="Varghese N."/>
            <person name="Submissions S."/>
        </authorList>
    </citation>
    <scope>NUCLEOTIDE SEQUENCE [LARGE SCALE GENOMIC DNA]</scope>
    <source>
        <strain evidence="2">JCM 14963</strain>
    </source>
</reference>
<dbReference type="Proteomes" id="UP000243413">
    <property type="component" value="Chromosome I"/>
</dbReference>
<evidence type="ECO:0000313" key="1">
    <source>
        <dbReference type="EMBL" id="SDS52372.1"/>
    </source>
</evidence>
<gene>
    <name evidence="1" type="ORF">SAMN05216271_2111</name>
</gene>
<accession>A0A1H1SWL0</accession>
<proteinExistence type="predicted"/>
<evidence type="ECO:0000313" key="2">
    <source>
        <dbReference type="Proteomes" id="UP000243413"/>
    </source>
</evidence>
<dbReference type="EMBL" id="LT629763">
    <property type="protein sequence ID" value="SDS52372.1"/>
    <property type="molecule type" value="Genomic_DNA"/>
</dbReference>
<protein>
    <submittedName>
        <fullName evidence="1">Uncharacterized protein</fullName>
    </submittedName>
</protein>
<sequence length="110" mass="11836">MVFVQRHSCNAPGSNLATVILKALLLQQAISSYGKAPKGPLLVPQIKVTYAQPPQSLRMTLTTCCRQATGMLSTLLGQRIARGHDEEFGLTCRTGTHCTFCISAIVMIGC</sequence>
<name>A0A1H1SWL0_9GAMM</name>
<dbReference type="AlphaFoldDB" id="A0A1H1SWL0"/>
<organism evidence="1 2">
    <name type="scientific">Halopseudomonas sabulinigri</name>
    <dbReference type="NCBI Taxonomy" id="472181"/>
    <lineage>
        <taxon>Bacteria</taxon>
        <taxon>Pseudomonadati</taxon>
        <taxon>Pseudomonadota</taxon>
        <taxon>Gammaproteobacteria</taxon>
        <taxon>Pseudomonadales</taxon>
        <taxon>Pseudomonadaceae</taxon>
        <taxon>Halopseudomonas</taxon>
    </lineage>
</organism>